<evidence type="ECO:0000313" key="4">
    <source>
        <dbReference type="Proteomes" id="UP000052015"/>
    </source>
</evidence>
<dbReference type="GO" id="GO:0016757">
    <property type="term" value="F:glycosyltransferase activity"/>
    <property type="evidence" value="ECO:0007669"/>
    <property type="project" value="UniProtKB-KW"/>
</dbReference>
<dbReference type="Proteomes" id="UP000052015">
    <property type="component" value="Unassembled WGS sequence"/>
</dbReference>
<dbReference type="STRING" id="908809.ABG79_02205"/>
<dbReference type="AlphaFoldDB" id="A0A0R3JRB3"/>
<dbReference type="InterPro" id="IPR011990">
    <property type="entry name" value="TPR-like_helical_dom_sf"/>
</dbReference>
<keyword evidence="3" id="KW-0808">Transferase</keyword>
<proteinExistence type="predicted"/>
<dbReference type="Gene3D" id="3.90.550.10">
    <property type="entry name" value="Spore Coat Polysaccharide Biosynthesis Protein SpsA, Chain A"/>
    <property type="match status" value="1"/>
</dbReference>
<keyword evidence="1" id="KW-0802">TPR repeat</keyword>
<dbReference type="InterPro" id="IPR019734">
    <property type="entry name" value="TPR_rpt"/>
</dbReference>
<evidence type="ECO:0000259" key="2">
    <source>
        <dbReference type="Pfam" id="PF00535"/>
    </source>
</evidence>
<dbReference type="Gene3D" id="1.25.40.10">
    <property type="entry name" value="Tetratricopeptide repeat domain"/>
    <property type="match status" value="1"/>
</dbReference>
<feature type="repeat" description="TPR" evidence="1">
    <location>
        <begin position="571"/>
        <end position="604"/>
    </location>
</feature>
<gene>
    <name evidence="3" type="primary">sunS</name>
    <name evidence="3" type="ORF">ABG79_02205</name>
</gene>
<feature type="repeat" description="TPR" evidence="1">
    <location>
        <begin position="268"/>
        <end position="301"/>
    </location>
</feature>
<feature type="domain" description="Glycosyltransferase 2-like" evidence="2">
    <location>
        <begin position="3"/>
        <end position="95"/>
    </location>
</feature>
<dbReference type="PATRIC" id="fig|908809.3.peg.2193"/>
<reference evidence="3 4" key="1">
    <citation type="submission" date="2015-09" db="EMBL/GenBank/DDBJ databases">
        <title>Draft genome sequence of a Caloramator mitchellensis, a moderate thermophile from the Great Artesian Basin of Australia.</title>
        <authorList>
            <person name="Patel B.K."/>
        </authorList>
    </citation>
    <scope>NUCLEOTIDE SEQUENCE [LARGE SCALE GENOMIC DNA]</scope>
    <source>
        <strain evidence="3 4">VF08</strain>
    </source>
</reference>
<dbReference type="CDD" id="cd02511">
    <property type="entry name" value="Beta4Glucosyltransferase"/>
    <property type="match status" value="1"/>
</dbReference>
<comment type="caution">
    <text evidence="3">The sequence shown here is derived from an EMBL/GenBank/DDBJ whole genome shotgun (WGS) entry which is preliminary data.</text>
</comment>
<name>A0A0R3JRB3_CALMK</name>
<evidence type="ECO:0000256" key="1">
    <source>
        <dbReference type="PROSITE-ProRule" id="PRU00339"/>
    </source>
</evidence>
<dbReference type="SUPFAM" id="SSF53448">
    <property type="entry name" value="Nucleotide-diphospho-sugar transferases"/>
    <property type="match status" value="1"/>
</dbReference>
<accession>A0A0R3JRB3</accession>
<dbReference type="SUPFAM" id="SSF48452">
    <property type="entry name" value="TPR-like"/>
    <property type="match status" value="1"/>
</dbReference>
<dbReference type="PANTHER" id="PTHR43630:SF2">
    <property type="entry name" value="GLYCOSYLTRANSFERASE"/>
    <property type="match status" value="1"/>
</dbReference>
<dbReference type="EMBL" id="LKHP01000018">
    <property type="protein sequence ID" value="KRQ85977.1"/>
    <property type="molecule type" value="Genomic_DNA"/>
</dbReference>
<evidence type="ECO:0000313" key="3">
    <source>
        <dbReference type="EMBL" id="KRQ85977.1"/>
    </source>
</evidence>
<dbReference type="Pfam" id="PF00535">
    <property type="entry name" value="Glycos_transf_2"/>
    <property type="match status" value="1"/>
</dbReference>
<sequence length="620" mass="74268">MVKDEEKNIKKCLESIKKLLENDFAELVIVDTGSKDRTVEIAKEYTDKIYHHDWNNNFSVMRNISISYAKGEWILIIDADEEVENSAEIIELLKSPSLNGFNTIIINVKNLSTHNKNQYVVNASPRIFKNDGTFKYQGSVHNQPIFQPPIYYSNISLWHYGYILSDKNLMDKKFKRTSELLLNELKKNPRSLYYNYQLAVTYSMHGDKEEALNTYRNTYRLLTELSKQERKKYIYIYGAYARESYICKKYSETIEICSEGIELYNKYIDLFYLMGYSYLQINDIDNAIESFENYLNLAERQDELGIRKNLAVPLYNIDNLSKENVLKEIIRCYIKNKKYCEAKKYINRLEDENDKIMKQIDIYIETRNIENILSLYLDLNHERQELFEMYLENKIRNISEEVKFDIRKMFSNIDNNYGSFCNAKINGEINEIISLLRSINFNDSPMFYSELLKDVYLNNWNMFIKLIKDIETLKLKKILSYLLIDDRNLLELIKLNLLNLSVNEYDIKFNRVIWVLAGIYLNTKEWNFINEEEYKIFKIYLNSGMIYIRKIFQVDKIRIFINELENNEYKFLLLFYIIEEYVKISDFKSAIKYIKQALKINPKLFKFIDKYKEEEILKYL</sequence>
<dbReference type="PANTHER" id="PTHR43630">
    <property type="entry name" value="POLY-BETA-1,6-N-ACETYL-D-GLUCOSAMINE SYNTHASE"/>
    <property type="match status" value="1"/>
</dbReference>
<protein>
    <submittedName>
        <fullName evidence="3">SPBc2 prophage-derived glycosyltransferase SunS</fullName>
        <ecNumber evidence="3">2.4.1.-</ecNumber>
    </submittedName>
</protein>
<dbReference type="SMART" id="SM00028">
    <property type="entry name" value="TPR"/>
    <property type="match status" value="5"/>
</dbReference>
<dbReference type="EC" id="2.4.1.-" evidence="3"/>
<keyword evidence="3" id="KW-0328">Glycosyltransferase</keyword>
<keyword evidence="4" id="KW-1185">Reference proteome</keyword>
<organism evidence="3 4">
    <name type="scientific">Caloramator mitchellensis</name>
    <dbReference type="NCBI Taxonomy" id="908809"/>
    <lineage>
        <taxon>Bacteria</taxon>
        <taxon>Bacillati</taxon>
        <taxon>Bacillota</taxon>
        <taxon>Clostridia</taxon>
        <taxon>Eubacteriales</taxon>
        <taxon>Clostridiaceae</taxon>
        <taxon>Caloramator</taxon>
    </lineage>
</organism>
<dbReference type="InterPro" id="IPR029044">
    <property type="entry name" value="Nucleotide-diphossugar_trans"/>
</dbReference>
<dbReference type="InterPro" id="IPR001173">
    <property type="entry name" value="Glyco_trans_2-like"/>
</dbReference>
<dbReference type="PROSITE" id="PS50005">
    <property type="entry name" value="TPR"/>
    <property type="match status" value="2"/>
</dbReference>